<feature type="domain" description="Transketolase N-terminal" evidence="5">
    <location>
        <begin position="31"/>
        <end position="260"/>
    </location>
</feature>
<evidence type="ECO:0000256" key="3">
    <source>
        <dbReference type="ARBA" id="ARBA00023052"/>
    </source>
</evidence>
<keyword evidence="4" id="KW-1133">Transmembrane helix</keyword>
<evidence type="ECO:0000313" key="7">
    <source>
        <dbReference type="Proteomes" id="UP000035929"/>
    </source>
</evidence>
<evidence type="ECO:0000259" key="5">
    <source>
        <dbReference type="Pfam" id="PF00456"/>
    </source>
</evidence>
<comment type="cofactor">
    <cofactor evidence="1">
        <name>thiamine diphosphate</name>
        <dbReference type="ChEBI" id="CHEBI:58937"/>
    </cofactor>
</comment>
<name>A0A0J6S9L0_9HYPH</name>
<feature type="transmembrane region" description="Helical" evidence="4">
    <location>
        <begin position="35"/>
        <end position="53"/>
    </location>
</feature>
<evidence type="ECO:0000313" key="6">
    <source>
        <dbReference type="EMBL" id="KMO31905.1"/>
    </source>
</evidence>
<evidence type="ECO:0000256" key="2">
    <source>
        <dbReference type="ARBA" id="ARBA00007131"/>
    </source>
</evidence>
<evidence type="ECO:0000256" key="1">
    <source>
        <dbReference type="ARBA" id="ARBA00001964"/>
    </source>
</evidence>
<comment type="caution">
    <text evidence="6">The sequence shown here is derived from an EMBL/GenBank/DDBJ whole genome shotgun (WGS) entry which is preliminary data.</text>
</comment>
<dbReference type="EMBL" id="LABX01000145">
    <property type="protein sequence ID" value="KMO31905.1"/>
    <property type="molecule type" value="Genomic_DNA"/>
</dbReference>
<organism evidence="6 7">
    <name type="scientific">Methylobacterium aquaticum</name>
    <dbReference type="NCBI Taxonomy" id="270351"/>
    <lineage>
        <taxon>Bacteria</taxon>
        <taxon>Pseudomonadati</taxon>
        <taxon>Pseudomonadota</taxon>
        <taxon>Alphaproteobacteria</taxon>
        <taxon>Hyphomicrobiales</taxon>
        <taxon>Methylobacteriaceae</taxon>
        <taxon>Methylobacterium</taxon>
    </lineage>
</organism>
<dbReference type="PATRIC" id="fig|270351.6.peg.1361"/>
<feature type="transmembrane region" description="Helical" evidence="4">
    <location>
        <begin position="69"/>
        <end position="90"/>
    </location>
</feature>
<dbReference type="AlphaFoldDB" id="A0A0J6S9L0"/>
<evidence type="ECO:0000256" key="4">
    <source>
        <dbReference type="SAM" id="Phobius"/>
    </source>
</evidence>
<dbReference type="Proteomes" id="UP000035929">
    <property type="component" value="Unassembled WGS sequence"/>
</dbReference>
<feature type="transmembrane region" description="Helical" evidence="4">
    <location>
        <begin position="110"/>
        <end position="136"/>
    </location>
</feature>
<dbReference type="SUPFAM" id="SSF52518">
    <property type="entry name" value="Thiamin diphosphate-binding fold (THDP-binding)"/>
    <property type="match status" value="1"/>
</dbReference>
<gene>
    <name evidence="6" type="ORF">VP06_18670</name>
</gene>
<dbReference type="PANTHER" id="PTHR47514">
    <property type="entry name" value="TRANSKETOLASE N-TERMINAL SECTION-RELATED"/>
    <property type="match status" value="1"/>
</dbReference>
<dbReference type="InterPro" id="IPR005474">
    <property type="entry name" value="Transketolase_N"/>
</dbReference>
<keyword evidence="4" id="KW-0812">Transmembrane</keyword>
<keyword evidence="3" id="KW-0786">Thiamine pyrophosphate</keyword>
<comment type="similarity">
    <text evidence="2">Belongs to the transketolase family.</text>
</comment>
<dbReference type="InterPro" id="IPR029061">
    <property type="entry name" value="THDP-binding"/>
</dbReference>
<reference evidence="6 7" key="1">
    <citation type="submission" date="2015-03" db="EMBL/GenBank/DDBJ databases">
        <title>Genome sequencing of Methylobacterium aquaticum DSM16371 type strain.</title>
        <authorList>
            <person name="Chaudhry V."/>
            <person name="Patil P.B."/>
        </authorList>
    </citation>
    <scope>NUCLEOTIDE SEQUENCE [LARGE SCALE GENOMIC DNA]</scope>
    <source>
        <strain evidence="6 7">DSM 16371</strain>
    </source>
</reference>
<protein>
    <submittedName>
        <fullName evidence="6">Transketolase</fullName>
    </submittedName>
</protein>
<accession>A0A0J6S9L0</accession>
<dbReference type="OrthoDB" id="8732661at2"/>
<dbReference type="CDD" id="cd02012">
    <property type="entry name" value="TPP_TK"/>
    <property type="match status" value="1"/>
</dbReference>
<dbReference type="Pfam" id="PF00456">
    <property type="entry name" value="Transketolase_N"/>
    <property type="match status" value="1"/>
</dbReference>
<keyword evidence="4" id="KW-0472">Membrane</keyword>
<dbReference type="Gene3D" id="3.40.50.970">
    <property type="match status" value="1"/>
</dbReference>
<dbReference type="RefSeq" id="WP_048465286.1">
    <property type="nucleotide sequence ID" value="NZ_JBNTQU010000002.1"/>
</dbReference>
<proteinExistence type="inferred from homology"/>
<dbReference type="PANTHER" id="PTHR47514:SF1">
    <property type="entry name" value="TRANSKETOLASE N-TERMINAL SECTION-RELATED"/>
    <property type="match status" value="1"/>
</dbReference>
<sequence>MPPIEPGQNSPSLAERAYRIRRNALLMGEVQGQGYIAQALGIADVLAVSYFHAMRYRPDDPEWEGRDRFLLSIGHYAIALYAALLEAGIIPEDELTSYGADDSRLPMSGMAAYTPGMEITGGSLGHGLALAVGFCLGLKRKKSDSFVYCLISDGELGEGSIWEGAWSASHWKLDNLIAIVDVNNQQADGPASQVTGFEPAASRFESFGWHVQRVDGNDIDALVQAFDAARACTEQKPRIIICDTTMAKGIPFLEARERNHFLRVEPQEWQDALHILDAGRPA</sequence>